<comment type="cofactor">
    <cofactor evidence="23">
        <name>Mg(2+)</name>
        <dbReference type="ChEBI" id="CHEBI:18420"/>
    </cofactor>
    <text evidence="23">Mn(2+), Zn(2+), Cd(2+) and Co(2+) support activity to lesser extents.</text>
</comment>
<comment type="similarity">
    <text evidence="2 24">Belongs to the bacterial diacylglycerol kinase family.</text>
</comment>
<feature type="binding site" evidence="21">
    <location>
        <position position="63"/>
    </location>
    <ligand>
        <name>substrate</name>
    </ligand>
</feature>
<evidence type="ECO:0000256" key="14">
    <source>
        <dbReference type="ARBA" id="ARBA00022842"/>
    </source>
</evidence>
<keyword evidence="5" id="KW-1003">Cell membrane</keyword>
<dbReference type="InterPro" id="IPR033718">
    <property type="entry name" value="DAGK_prok"/>
</dbReference>
<dbReference type="PANTHER" id="PTHR34299">
    <property type="entry name" value="DIACYLGLYCEROL KINASE"/>
    <property type="match status" value="1"/>
</dbReference>
<evidence type="ECO:0000256" key="24">
    <source>
        <dbReference type="RuleBase" id="RU363065"/>
    </source>
</evidence>
<comment type="subcellular location">
    <subcellularLocation>
        <location evidence="1 24">Cell inner membrane</location>
        <topology evidence="1 24">Multi-pass membrane protein</topology>
    </subcellularLocation>
</comment>
<keyword evidence="17 24" id="KW-0472">Membrane</keyword>
<keyword evidence="14 23" id="KW-0460">Magnesium</keyword>
<evidence type="ECO:0000256" key="19">
    <source>
        <dbReference type="ARBA" id="ARBA00023264"/>
    </source>
</evidence>
<feature type="non-terminal residue" evidence="25">
    <location>
        <position position="1"/>
    </location>
</feature>
<evidence type="ECO:0000256" key="17">
    <source>
        <dbReference type="ARBA" id="ARBA00023136"/>
    </source>
</evidence>
<dbReference type="Gene3D" id="1.10.287.3610">
    <property type="match status" value="1"/>
</dbReference>
<feature type="binding site" evidence="21">
    <location>
        <begin position="41"/>
        <end position="44"/>
    </location>
    <ligand>
        <name>substrate</name>
    </ligand>
</feature>
<evidence type="ECO:0000256" key="3">
    <source>
        <dbReference type="ARBA" id="ARBA00012133"/>
    </source>
</evidence>
<evidence type="ECO:0000256" key="11">
    <source>
        <dbReference type="ARBA" id="ARBA00022741"/>
    </source>
</evidence>
<evidence type="ECO:0000256" key="18">
    <source>
        <dbReference type="ARBA" id="ARBA00023209"/>
    </source>
</evidence>
<feature type="transmembrane region" description="Helical" evidence="24">
    <location>
        <begin position="50"/>
        <end position="69"/>
    </location>
</feature>
<dbReference type="AlphaFoldDB" id="A0A060CLN3"/>
<dbReference type="Pfam" id="PF01219">
    <property type="entry name" value="DAGK_prokar"/>
    <property type="match status" value="1"/>
</dbReference>
<feature type="binding site" evidence="22">
    <location>
        <begin position="79"/>
        <end position="81"/>
    </location>
    <ligand>
        <name>ATP</name>
        <dbReference type="ChEBI" id="CHEBI:30616"/>
    </ligand>
</feature>
<dbReference type="InterPro" id="IPR036945">
    <property type="entry name" value="DAGK_sf"/>
</dbReference>
<keyword evidence="15 24" id="KW-1133">Transmembrane helix</keyword>
<comment type="caution">
    <text evidence="24">Lacks conserved residue(s) required for the propagation of feature annotation.</text>
</comment>
<comment type="catalytic activity">
    <reaction evidence="24">
        <text>a 1,2-diacyl-sn-glycerol + ATP = a 1,2-diacyl-sn-glycero-3-phosphate + ADP + H(+)</text>
        <dbReference type="Rhea" id="RHEA:10272"/>
        <dbReference type="ChEBI" id="CHEBI:15378"/>
        <dbReference type="ChEBI" id="CHEBI:17815"/>
        <dbReference type="ChEBI" id="CHEBI:30616"/>
        <dbReference type="ChEBI" id="CHEBI:58608"/>
        <dbReference type="ChEBI" id="CHEBI:456216"/>
        <dbReference type="EC" id="2.7.1.107"/>
    </reaction>
</comment>
<dbReference type="PROSITE" id="PS01069">
    <property type="entry name" value="DAGK_PROKAR"/>
    <property type="match status" value="1"/>
</dbReference>
<evidence type="ECO:0000313" key="25">
    <source>
        <dbReference type="EMBL" id="AIA93985.1"/>
    </source>
</evidence>
<feature type="binding site" evidence="21">
    <location>
        <position position="92"/>
    </location>
    <ligand>
        <name>substrate</name>
    </ligand>
</feature>
<evidence type="ECO:0000256" key="20">
    <source>
        <dbReference type="PIRSR" id="PIRSR600829-1"/>
    </source>
</evidence>
<evidence type="ECO:0000256" key="23">
    <source>
        <dbReference type="PIRSR" id="PIRSR600829-4"/>
    </source>
</evidence>
<dbReference type="GO" id="GO:0005886">
    <property type="term" value="C:plasma membrane"/>
    <property type="evidence" value="ECO:0007669"/>
    <property type="project" value="UniProtKB-SubCell"/>
</dbReference>
<evidence type="ECO:0000256" key="12">
    <source>
        <dbReference type="ARBA" id="ARBA00022777"/>
    </source>
</evidence>
<feature type="transmembrane region" description="Helical" evidence="24">
    <location>
        <begin position="90"/>
        <end position="107"/>
    </location>
</feature>
<evidence type="ECO:0000256" key="5">
    <source>
        <dbReference type="ARBA" id="ARBA00022475"/>
    </source>
</evidence>
<evidence type="ECO:0000256" key="21">
    <source>
        <dbReference type="PIRSR" id="PIRSR600829-2"/>
    </source>
</evidence>
<comment type="function">
    <text evidence="24">Catalyzes the ATP-dependent phosphorylation of sn-l,2-diacylglycerol (DAG) to phosphatidic acid. Involved in the recycling of diacylglycerol produced as a by-product during membrane-derived oligosaccharide (MDO) biosynthesis.</text>
</comment>
<keyword evidence="7 24" id="KW-0997">Cell inner membrane</keyword>
<keyword evidence="12 24" id="KW-0418">Kinase</keyword>
<evidence type="ECO:0000256" key="8">
    <source>
        <dbReference type="ARBA" id="ARBA00022679"/>
    </source>
</evidence>
<keyword evidence="19 24" id="KW-1208">Phospholipid metabolism</keyword>
<evidence type="ECO:0000256" key="2">
    <source>
        <dbReference type="ARBA" id="ARBA00005967"/>
    </source>
</evidence>
<feature type="active site" description="Proton acceptor" evidence="20">
    <location>
        <position position="63"/>
    </location>
</feature>
<keyword evidence="13 22" id="KW-0067">ATP-binding</keyword>
<keyword evidence="6" id="KW-0444">Lipid biosynthesis</keyword>
<dbReference type="EMBL" id="KF126637">
    <property type="protein sequence ID" value="AIA93985.1"/>
    <property type="molecule type" value="Genomic_DNA"/>
</dbReference>
<feature type="binding site" evidence="22">
    <location>
        <position position="70"/>
    </location>
    <ligand>
        <name>ATP</name>
        <dbReference type="ChEBI" id="CHEBI:30616"/>
    </ligand>
</feature>
<evidence type="ECO:0000256" key="9">
    <source>
        <dbReference type="ARBA" id="ARBA00022692"/>
    </source>
</evidence>
<feature type="binding site" evidence="23">
    <location>
        <position position="70"/>
    </location>
    <ligand>
        <name>a divalent metal cation</name>
        <dbReference type="ChEBI" id="CHEBI:60240"/>
    </ligand>
</feature>
<evidence type="ECO:0000256" key="10">
    <source>
        <dbReference type="ARBA" id="ARBA00022723"/>
    </source>
</evidence>
<evidence type="ECO:0000256" key="22">
    <source>
        <dbReference type="PIRSR" id="PIRSR600829-3"/>
    </source>
</evidence>
<dbReference type="PANTHER" id="PTHR34299:SF1">
    <property type="entry name" value="DIACYLGLYCEROL KINASE"/>
    <property type="match status" value="1"/>
</dbReference>
<feature type="binding site" evidence="23">
    <location>
        <position position="22"/>
    </location>
    <ligand>
        <name>a divalent metal cation</name>
        <dbReference type="ChEBI" id="CHEBI:60240"/>
    </ligand>
</feature>
<feature type="binding site" evidence="22">
    <location>
        <begin position="88"/>
        <end position="89"/>
    </location>
    <ligand>
        <name>ATP</name>
        <dbReference type="ChEBI" id="CHEBI:30616"/>
    </ligand>
</feature>
<dbReference type="GO" id="GO:0005524">
    <property type="term" value="F:ATP binding"/>
    <property type="evidence" value="ECO:0007669"/>
    <property type="project" value="UniProtKB-KW"/>
</dbReference>
<evidence type="ECO:0000256" key="6">
    <source>
        <dbReference type="ARBA" id="ARBA00022516"/>
    </source>
</evidence>
<keyword evidence="11 22" id="KW-0547">Nucleotide-binding</keyword>
<organism evidence="25">
    <name type="scientific">uncultured Burkholderia sp</name>
    <dbReference type="NCBI Taxonomy" id="188058"/>
    <lineage>
        <taxon>Bacteria</taxon>
        <taxon>Pseudomonadati</taxon>
        <taxon>Pseudomonadota</taxon>
        <taxon>Betaproteobacteria</taxon>
        <taxon>Burkholderiales</taxon>
        <taxon>Burkholderiaceae</taxon>
        <taxon>Burkholderia</taxon>
        <taxon>environmental samples</taxon>
    </lineage>
</organism>
<dbReference type="GO" id="GO:0046872">
    <property type="term" value="F:metal ion binding"/>
    <property type="evidence" value="ECO:0007669"/>
    <property type="project" value="UniProtKB-KW"/>
</dbReference>
<keyword evidence="8 24" id="KW-0808">Transferase</keyword>
<evidence type="ECO:0000256" key="13">
    <source>
        <dbReference type="ARBA" id="ARBA00022840"/>
    </source>
</evidence>
<sequence length="173" mass="18875">LTRIIKPQGIPVKDFARRGYNEAAFRQEGIAAIIAVAIACWLDVDAVTRVLLIGSVLLVMIVEIINSAIEAVVDRIGPERHVLSGRAKDLGSAAVLLAIIIALMTWGCCCGRLSLTLAVSVRKMERTADFCVNMVPKFTVSCIYSQHNCIYDPGGGMKALTTRQQEVFDLIRD</sequence>
<accession>A0A060CLN3</accession>
<dbReference type="GO" id="GO:0006654">
    <property type="term" value="P:phosphatidic acid biosynthetic process"/>
    <property type="evidence" value="ECO:0007669"/>
    <property type="project" value="InterPro"/>
</dbReference>
<feature type="non-terminal residue" evidence="25">
    <location>
        <position position="173"/>
    </location>
</feature>
<dbReference type="EC" id="2.7.1.107" evidence="3 24"/>
<proteinExistence type="inferred from homology"/>
<keyword evidence="10 23" id="KW-0479">Metal-binding</keyword>
<reference evidence="25" key="1">
    <citation type="journal article" date="2013" name="Environ. Microbiol.">
        <title>Seasonally variable intestinal metagenomes of the red palm weevil (Rhynchophorus ferrugineus).</title>
        <authorList>
            <person name="Jia S."/>
            <person name="Zhang X."/>
            <person name="Zhang G."/>
            <person name="Yin A."/>
            <person name="Zhang S."/>
            <person name="Li F."/>
            <person name="Wang L."/>
            <person name="Zhao D."/>
            <person name="Yun Q."/>
            <person name="Tala"/>
            <person name="Wang J."/>
            <person name="Sun G."/>
            <person name="Baabdullah M."/>
            <person name="Yu X."/>
            <person name="Hu S."/>
            <person name="Al-Mssallem I.S."/>
            <person name="Yu J."/>
        </authorList>
    </citation>
    <scope>NUCLEOTIDE SEQUENCE</scope>
</reference>
<keyword evidence="18" id="KW-0594">Phospholipid biosynthesis</keyword>
<protein>
    <recommendedName>
        <fullName evidence="4 24">Diacylglycerol kinase</fullName>
        <ecNumber evidence="3 24">2.7.1.107</ecNumber>
    </recommendedName>
</protein>
<evidence type="ECO:0000256" key="4">
    <source>
        <dbReference type="ARBA" id="ARBA00017575"/>
    </source>
</evidence>
<dbReference type="CDD" id="cd14264">
    <property type="entry name" value="DAGK_IM"/>
    <property type="match status" value="1"/>
</dbReference>
<keyword evidence="16 24" id="KW-0443">Lipid metabolism</keyword>
<feature type="binding site" evidence="22">
    <location>
        <position position="22"/>
    </location>
    <ligand>
        <name>ATP</name>
        <dbReference type="ChEBI" id="CHEBI:30616"/>
    </ligand>
</feature>
<name>A0A060CLN3_9BURK</name>
<evidence type="ECO:0000256" key="1">
    <source>
        <dbReference type="ARBA" id="ARBA00004429"/>
    </source>
</evidence>
<evidence type="ECO:0000256" key="15">
    <source>
        <dbReference type="ARBA" id="ARBA00022989"/>
    </source>
</evidence>
<feature type="binding site" evidence="21">
    <location>
        <begin position="24"/>
        <end position="28"/>
    </location>
    <ligand>
        <name>substrate</name>
    </ligand>
</feature>
<dbReference type="InterPro" id="IPR000829">
    <property type="entry name" value="DAGK"/>
</dbReference>
<keyword evidence="9 24" id="KW-0812">Transmembrane</keyword>
<feature type="binding site" evidence="21">
    <location>
        <position position="49"/>
    </location>
    <ligand>
        <name>substrate</name>
    </ligand>
</feature>
<evidence type="ECO:0000256" key="7">
    <source>
        <dbReference type="ARBA" id="ARBA00022519"/>
    </source>
</evidence>
<evidence type="ECO:0000256" key="16">
    <source>
        <dbReference type="ARBA" id="ARBA00023098"/>
    </source>
</evidence>
<dbReference type="GO" id="GO:0004143">
    <property type="term" value="F:ATP-dependent diacylglycerol kinase activity"/>
    <property type="evidence" value="ECO:0007669"/>
    <property type="project" value="UniProtKB-EC"/>
</dbReference>